<reference evidence="2" key="3">
    <citation type="submission" date="2015-04" db="UniProtKB">
        <authorList>
            <consortium name="EnsemblPlants"/>
        </authorList>
    </citation>
    <scope>IDENTIFICATION</scope>
    <source>
        <strain evidence="2">cv. Jemalong A17</strain>
    </source>
</reference>
<keyword evidence="3" id="KW-1185">Reference proteome</keyword>
<evidence type="ECO:0000313" key="3">
    <source>
        <dbReference type="Proteomes" id="UP000002051"/>
    </source>
</evidence>
<dbReference type="HOGENOM" id="CLU_1878500_0_0_1"/>
<sequence length="136" mass="16257">MSEWRIEQMRLELPVEDWEAKVFSRDIVLRIPEIVISLWIFALVVPEEKNLQHFESTTTPDFAKIRSIVMIQVNDHEHHLKWTAYDRRVVRIQKEVQVCLVWIQSSILCRSVSKWLGMLAHIVEEFQDLEAQNEEM</sequence>
<proteinExistence type="predicted"/>
<dbReference type="EMBL" id="CM001220">
    <property type="protein sequence ID" value="KEH29589.1"/>
    <property type="molecule type" value="Genomic_DNA"/>
</dbReference>
<reference evidence="1 3" key="2">
    <citation type="journal article" date="2014" name="BMC Genomics">
        <title>An improved genome release (version Mt4.0) for the model legume Medicago truncatula.</title>
        <authorList>
            <person name="Tang H."/>
            <person name="Krishnakumar V."/>
            <person name="Bidwell S."/>
            <person name="Rosen B."/>
            <person name="Chan A."/>
            <person name="Zhou S."/>
            <person name="Gentzbittel L."/>
            <person name="Childs K.L."/>
            <person name="Yandell M."/>
            <person name="Gundlach H."/>
            <person name="Mayer K.F."/>
            <person name="Schwartz D.C."/>
            <person name="Town C.D."/>
        </authorList>
    </citation>
    <scope>GENOME REANNOTATION</scope>
    <source>
        <strain evidence="1">A17</strain>
        <strain evidence="2 3">cv. Jemalong A17</strain>
    </source>
</reference>
<dbReference type="Proteomes" id="UP000002051">
    <property type="component" value="Chromosome 4"/>
</dbReference>
<dbReference type="AlphaFoldDB" id="A0A072UIJ6"/>
<name>A0A072UIJ6_MEDTR</name>
<dbReference type="EnsemblPlants" id="KEH29589">
    <property type="protein sequence ID" value="KEH29589"/>
    <property type="gene ID" value="MTR_4g045870"/>
</dbReference>
<protein>
    <submittedName>
        <fullName evidence="1 2">Uncharacterized protein</fullName>
    </submittedName>
</protein>
<evidence type="ECO:0000313" key="2">
    <source>
        <dbReference type="EnsemblPlants" id="KEH29589"/>
    </source>
</evidence>
<gene>
    <name evidence="1" type="ordered locus">MTR_4g045870</name>
</gene>
<evidence type="ECO:0000313" key="1">
    <source>
        <dbReference type="EMBL" id="KEH29589.1"/>
    </source>
</evidence>
<reference evidence="1 3" key="1">
    <citation type="journal article" date="2011" name="Nature">
        <title>The Medicago genome provides insight into the evolution of rhizobial symbioses.</title>
        <authorList>
            <person name="Young N.D."/>
            <person name="Debelle F."/>
            <person name="Oldroyd G.E."/>
            <person name="Geurts R."/>
            <person name="Cannon S.B."/>
            <person name="Udvardi M.K."/>
            <person name="Benedito V.A."/>
            <person name="Mayer K.F."/>
            <person name="Gouzy J."/>
            <person name="Schoof H."/>
            <person name="Van de Peer Y."/>
            <person name="Proost S."/>
            <person name="Cook D.R."/>
            <person name="Meyers B.C."/>
            <person name="Spannagl M."/>
            <person name="Cheung F."/>
            <person name="De Mita S."/>
            <person name="Krishnakumar V."/>
            <person name="Gundlach H."/>
            <person name="Zhou S."/>
            <person name="Mudge J."/>
            <person name="Bharti A.K."/>
            <person name="Murray J.D."/>
            <person name="Naoumkina M.A."/>
            <person name="Rosen B."/>
            <person name="Silverstein K.A."/>
            <person name="Tang H."/>
            <person name="Rombauts S."/>
            <person name="Zhao P.X."/>
            <person name="Zhou P."/>
            <person name="Barbe V."/>
            <person name="Bardou P."/>
            <person name="Bechner M."/>
            <person name="Bellec A."/>
            <person name="Berger A."/>
            <person name="Berges H."/>
            <person name="Bidwell S."/>
            <person name="Bisseling T."/>
            <person name="Choisne N."/>
            <person name="Couloux A."/>
            <person name="Denny R."/>
            <person name="Deshpande S."/>
            <person name="Dai X."/>
            <person name="Doyle J.J."/>
            <person name="Dudez A.M."/>
            <person name="Farmer A.D."/>
            <person name="Fouteau S."/>
            <person name="Franken C."/>
            <person name="Gibelin C."/>
            <person name="Gish J."/>
            <person name="Goldstein S."/>
            <person name="Gonzalez A.J."/>
            <person name="Green P.J."/>
            <person name="Hallab A."/>
            <person name="Hartog M."/>
            <person name="Hua A."/>
            <person name="Humphray S.J."/>
            <person name="Jeong D.H."/>
            <person name="Jing Y."/>
            <person name="Jocker A."/>
            <person name="Kenton S.M."/>
            <person name="Kim D.J."/>
            <person name="Klee K."/>
            <person name="Lai H."/>
            <person name="Lang C."/>
            <person name="Lin S."/>
            <person name="Macmil S.L."/>
            <person name="Magdelenat G."/>
            <person name="Matthews L."/>
            <person name="McCorrison J."/>
            <person name="Monaghan E.L."/>
            <person name="Mun J.H."/>
            <person name="Najar F.Z."/>
            <person name="Nicholson C."/>
            <person name="Noirot C."/>
            <person name="O'Bleness M."/>
            <person name="Paule C.R."/>
            <person name="Poulain J."/>
            <person name="Prion F."/>
            <person name="Qin B."/>
            <person name="Qu C."/>
            <person name="Retzel E.F."/>
            <person name="Riddle C."/>
            <person name="Sallet E."/>
            <person name="Samain S."/>
            <person name="Samson N."/>
            <person name="Sanders I."/>
            <person name="Saurat O."/>
            <person name="Scarpelli C."/>
            <person name="Schiex T."/>
            <person name="Segurens B."/>
            <person name="Severin A.J."/>
            <person name="Sherrier D.J."/>
            <person name="Shi R."/>
            <person name="Sims S."/>
            <person name="Singer S.R."/>
            <person name="Sinharoy S."/>
            <person name="Sterck L."/>
            <person name="Viollet A."/>
            <person name="Wang B.B."/>
            <person name="Wang K."/>
            <person name="Wang M."/>
            <person name="Wang X."/>
            <person name="Warfsmann J."/>
            <person name="Weissenbach J."/>
            <person name="White D.D."/>
            <person name="White J.D."/>
            <person name="Wiley G.B."/>
            <person name="Wincker P."/>
            <person name="Xing Y."/>
            <person name="Yang L."/>
            <person name="Yao Z."/>
            <person name="Ying F."/>
            <person name="Zhai J."/>
            <person name="Zhou L."/>
            <person name="Zuber A."/>
            <person name="Denarie J."/>
            <person name="Dixon R.A."/>
            <person name="May G.D."/>
            <person name="Schwartz D.C."/>
            <person name="Rogers J."/>
            <person name="Quetier F."/>
            <person name="Town C.D."/>
            <person name="Roe B.A."/>
        </authorList>
    </citation>
    <scope>NUCLEOTIDE SEQUENCE [LARGE SCALE GENOMIC DNA]</scope>
    <source>
        <strain evidence="1">A17</strain>
        <strain evidence="2 3">cv. Jemalong A17</strain>
    </source>
</reference>
<organism evidence="1 3">
    <name type="scientific">Medicago truncatula</name>
    <name type="common">Barrel medic</name>
    <name type="synonym">Medicago tribuloides</name>
    <dbReference type="NCBI Taxonomy" id="3880"/>
    <lineage>
        <taxon>Eukaryota</taxon>
        <taxon>Viridiplantae</taxon>
        <taxon>Streptophyta</taxon>
        <taxon>Embryophyta</taxon>
        <taxon>Tracheophyta</taxon>
        <taxon>Spermatophyta</taxon>
        <taxon>Magnoliopsida</taxon>
        <taxon>eudicotyledons</taxon>
        <taxon>Gunneridae</taxon>
        <taxon>Pentapetalae</taxon>
        <taxon>rosids</taxon>
        <taxon>fabids</taxon>
        <taxon>Fabales</taxon>
        <taxon>Fabaceae</taxon>
        <taxon>Papilionoideae</taxon>
        <taxon>50 kb inversion clade</taxon>
        <taxon>NPAAA clade</taxon>
        <taxon>Hologalegina</taxon>
        <taxon>IRL clade</taxon>
        <taxon>Trifolieae</taxon>
        <taxon>Medicago</taxon>
    </lineage>
</organism>
<accession>A0A072UIJ6</accession>